<proteinExistence type="predicted"/>
<dbReference type="AlphaFoldDB" id="A0A225V7Y3"/>
<feature type="region of interest" description="Disordered" evidence="1">
    <location>
        <begin position="1"/>
        <end position="29"/>
    </location>
</feature>
<evidence type="ECO:0000313" key="3">
    <source>
        <dbReference type="Proteomes" id="UP000198211"/>
    </source>
</evidence>
<evidence type="ECO:0000256" key="1">
    <source>
        <dbReference type="SAM" id="MobiDB-lite"/>
    </source>
</evidence>
<dbReference type="OrthoDB" id="5563411at2759"/>
<feature type="compositionally biased region" description="Basic and acidic residues" evidence="1">
    <location>
        <begin position="1"/>
        <end position="16"/>
    </location>
</feature>
<keyword evidence="3" id="KW-1185">Reference proteome</keyword>
<organism evidence="2 3">
    <name type="scientific">Phytophthora megakarya</name>
    <dbReference type="NCBI Taxonomy" id="4795"/>
    <lineage>
        <taxon>Eukaryota</taxon>
        <taxon>Sar</taxon>
        <taxon>Stramenopiles</taxon>
        <taxon>Oomycota</taxon>
        <taxon>Peronosporomycetes</taxon>
        <taxon>Peronosporales</taxon>
        <taxon>Peronosporaceae</taxon>
        <taxon>Phytophthora</taxon>
    </lineage>
</organism>
<name>A0A225V7Y3_9STRA</name>
<evidence type="ECO:0000313" key="2">
    <source>
        <dbReference type="EMBL" id="OWZ00867.1"/>
    </source>
</evidence>
<reference evidence="3" key="1">
    <citation type="submission" date="2017-03" db="EMBL/GenBank/DDBJ databases">
        <title>Phytopthora megakarya and P. palmivora, two closely related causual agents of cacao black pod achieved similar genome size and gene model numbers by different mechanisms.</title>
        <authorList>
            <person name="Ali S."/>
            <person name="Shao J."/>
            <person name="Larry D.J."/>
            <person name="Kronmiller B."/>
            <person name="Shen D."/>
            <person name="Strem M.D."/>
            <person name="Melnick R.L."/>
            <person name="Guiltinan M.J."/>
            <person name="Tyler B.M."/>
            <person name="Meinhardt L.W."/>
            <person name="Bailey B.A."/>
        </authorList>
    </citation>
    <scope>NUCLEOTIDE SEQUENCE [LARGE SCALE GENOMIC DNA]</scope>
    <source>
        <strain evidence="3">zdho120</strain>
    </source>
</reference>
<accession>A0A225V7Y3</accession>
<dbReference type="EMBL" id="NBNE01007272">
    <property type="protein sequence ID" value="OWZ00867.1"/>
    <property type="molecule type" value="Genomic_DNA"/>
</dbReference>
<dbReference type="Proteomes" id="UP000198211">
    <property type="component" value="Unassembled WGS sequence"/>
</dbReference>
<sequence length="153" mass="17255">MDRKNTSKGDSKDEWTKTATCHNSGPPGHIKPQCKAIKETNFNVSGSFYAILEVSAWASKQSEPPSAVSIFVDNGSSLNGVTEELAYQLQLDIIEHPDDLMTIVLGYNQTVQRPKTVKVSHISRRKRRYAGKKWLRANNPDIDWERLFVLPLV</sequence>
<comment type="caution">
    <text evidence="2">The sequence shown here is derived from an EMBL/GenBank/DDBJ whole genome shotgun (WGS) entry which is preliminary data.</text>
</comment>
<protein>
    <submittedName>
        <fullName evidence="2">Uncharacterized protein</fullName>
    </submittedName>
</protein>
<gene>
    <name evidence="2" type="ORF">PHMEG_00027847</name>
</gene>